<organism evidence="3 4">
    <name type="scientific">Macleaya cordata</name>
    <name type="common">Five-seeded plume-poppy</name>
    <name type="synonym">Bocconia cordata</name>
    <dbReference type="NCBI Taxonomy" id="56857"/>
    <lineage>
        <taxon>Eukaryota</taxon>
        <taxon>Viridiplantae</taxon>
        <taxon>Streptophyta</taxon>
        <taxon>Embryophyta</taxon>
        <taxon>Tracheophyta</taxon>
        <taxon>Spermatophyta</taxon>
        <taxon>Magnoliopsida</taxon>
        <taxon>Ranunculales</taxon>
        <taxon>Papaveraceae</taxon>
        <taxon>Papaveroideae</taxon>
        <taxon>Macleaya</taxon>
    </lineage>
</organism>
<evidence type="ECO:0000256" key="1">
    <source>
        <dbReference type="ARBA" id="ARBA00010838"/>
    </source>
</evidence>
<dbReference type="PANTHER" id="PTHR10353:SF154">
    <property type="entry name" value="BETA-GLUCOSIDASE 9-RELATED"/>
    <property type="match status" value="1"/>
</dbReference>
<reference evidence="3 4" key="1">
    <citation type="journal article" date="2017" name="Mol. Plant">
        <title>The Genome of Medicinal Plant Macleaya cordata Provides New Insights into Benzylisoquinoline Alkaloids Metabolism.</title>
        <authorList>
            <person name="Liu X."/>
            <person name="Liu Y."/>
            <person name="Huang P."/>
            <person name="Ma Y."/>
            <person name="Qing Z."/>
            <person name="Tang Q."/>
            <person name="Cao H."/>
            <person name="Cheng P."/>
            <person name="Zheng Y."/>
            <person name="Yuan Z."/>
            <person name="Zhou Y."/>
            <person name="Liu J."/>
            <person name="Tang Z."/>
            <person name="Zhuo Y."/>
            <person name="Zhang Y."/>
            <person name="Yu L."/>
            <person name="Huang J."/>
            <person name="Yang P."/>
            <person name="Peng Q."/>
            <person name="Zhang J."/>
            <person name="Jiang W."/>
            <person name="Zhang Z."/>
            <person name="Lin K."/>
            <person name="Ro D.K."/>
            <person name="Chen X."/>
            <person name="Xiong X."/>
            <person name="Shang Y."/>
            <person name="Huang S."/>
            <person name="Zeng J."/>
        </authorList>
    </citation>
    <scope>NUCLEOTIDE SEQUENCE [LARGE SCALE GENOMIC DNA]</scope>
    <source>
        <strain evidence="4">cv. BLH2017</strain>
        <tissue evidence="3">Root</tissue>
    </source>
</reference>
<comment type="similarity">
    <text evidence="1 2">Belongs to the glycosyl hydrolase 1 family.</text>
</comment>
<evidence type="ECO:0000313" key="3">
    <source>
        <dbReference type="EMBL" id="OVA11694.1"/>
    </source>
</evidence>
<dbReference type="OrthoDB" id="65569at2759"/>
<dbReference type="EMBL" id="MVGT01001559">
    <property type="protein sequence ID" value="OVA11694.1"/>
    <property type="molecule type" value="Genomic_DNA"/>
</dbReference>
<dbReference type="Gene3D" id="3.20.20.80">
    <property type="entry name" value="Glycosidases"/>
    <property type="match status" value="1"/>
</dbReference>
<sequence length="197" mass="22177">MGVDVYRFSISWSRILPQGTGDVNPEGINFYNNVINELVENGIDPCVTLFHFDLPTALQEAYNGFLDSRIVDDFKNYADICFKNFGDRVKRWTTINEPSIFVEYGHKMGLSVPDDPTKYPYIATHNIILSQAAAATLYKQKYQATHGGEIGITVSTVWFEPHSKSIADKDAAARAFSFSVGWLVRVCLFFADSRSEI</sequence>
<dbReference type="InParanoid" id="A0A200QMJ4"/>
<dbReference type="Pfam" id="PF00232">
    <property type="entry name" value="Glyco_hydro_1"/>
    <property type="match status" value="1"/>
</dbReference>
<accession>A0A200QMJ4</accession>
<dbReference type="GO" id="GO:0005975">
    <property type="term" value="P:carbohydrate metabolic process"/>
    <property type="evidence" value="ECO:0007669"/>
    <property type="project" value="InterPro"/>
</dbReference>
<dbReference type="SUPFAM" id="SSF51445">
    <property type="entry name" value="(Trans)glycosidases"/>
    <property type="match status" value="1"/>
</dbReference>
<dbReference type="OMA" id="PSIFVEY"/>
<dbReference type="STRING" id="56857.A0A200QMJ4"/>
<protein>
    <submittedName>
        <fullName evidence="3">Glycoside hydrolase</fullName>
    </submittedName>
</protein>
<gene>
    <name evidence="3" type="ORF">BVC80_8201g7</name>
</gene>
<proteinExistence type="inferred from homology"/>
<dbReference type="InterPro" id="IPR017853">
    <property type="entry name" value="GH"/>
</dbReference>
<dbReference type="Proteomes" id="UP000195402">
    <property type="component" value="Unassembled WGS sequence"/>
</dbReference>
<dbReference type="PANTHER" id="PTHR10353">
    <property type="entry name" value="GLYCOSYL HYDROLASE"/>
    <property type="match status" value="1"/>
</dbReference>
<dbReference type="GO" id="GO:0008422">
    <property type="term" value="F:beta-glucosidase activity"/>
    <property type="evidence" value="ECO:0007669"/>
    <property type="project" value="TreeGrafter"/>
</dbReference>
<comment type="caution">
    <text evidence="3">The sequence shown here is derived from an EMBL/GenBank/DDBJ whole genome shotgun (WGS) entry which is preliminary data.</text>
</comment>
<dbReference type="InterPro" id="IPR001360">
    <property type="entry name" value="Glyco_hydro_1"/>
</dbReference>
<name>A0A200QMJ4_MACCD</name>
<keyword evidence="4" id="KW-1185">Reference proteome</keyword>
<evidence type="ECO:0000256" key="2">
    <source>
        <dbReference type="RuleBase" id="RU003690"/>
    </source>
</evidence>
<evidence type="ECO:0000313" key="4">
    <source>
        <dbReference type="Proteomes" id="UP000195402"/>
    </source>
</evidence>
<keyword evidence="3" id="KW-0378">Hydrolase</keyword>
<dbReference type="AlphaFoldDB" id="A0A200QMJ4"/>